<evidence type="ECO:0000256" key="2">
    <source>
        <dbReference type="SAM" id="MobiDB-lite"/>
    </source>
</evidence>
<protein>
    <submittedName>
        <fullName evidence="4">Transglycosylase SLT domain-containing protein</fullName>
    </submittedName>
</protein>
<organism evidence="4 5">
    <name type="scientific">Lutimaribacter pacificus</name>
    <dbReference type="NCBI Taxonomy" id="391948"/>
    <lineage>
        <taxon>Bacteria</taxon>
        <taxon>Pseudomonadati</taxon>
        <taxon>Pseudomonadota</taxon>
        <taxon>Alphaproteobacteria</taxon>
        <taxon>Rhodobacterales</taxon>
        <taxon>Roseobacteraceae</taxon>
        <taxon>Lutimaribacter</taxon>
    </lineage>
</organism>
<dbReference type="InterPro" id="IPR008258">
    <property type="entry name" value="Transglycosylase_SLT_dom_1"/>
</dbReference>
<feature type="region of interest" description="Disordered" evidence="2">
    <location>
        <begin position="189"/>
        <end position="211"/>
    </location>
</feature>
<dbReference type="InterPro" id="IPR023346">
    <property type="entry name" value="Lysozyme-like_dom_sf"/>
</dbReference>
<dbReference type="SUPFAM" id="SSF53955">
    <property type="entry name" value="Lysozyme-like"/>
    <property type="match status" value="1"/>
</dbReference>
<accession>A0A1H0EDZ3</accession>
<dbReference type="Gene3D" id="1.10.530.10">
    <property type="match status" value="1"/>
</dbReference>
<keyword evidence="5" id="KW-1185">Reference proteome</keyword>
<dbReference type="Pfam" id="PF01464">
    <property type="entry name" value="SLT"/>
    <property type="match status" value="1"/>
</dbReference>
<evidence type="ECO:0000313" key="4">
    <source>
        <dbReference type="EMBL" id="SHK53991.1"/>
    </source>
</evidence>
<name>A0A1H0EDZ3_9RHOB</name>
<reference evidence="4 5" key="1">
    <citation type="submission" date="2016-11" db="EMBL/GenBank/DDBJ databases">
        <authorList>
            <person name="Varghese N."/>
            <person name="Submissions S."/>
        </authorList>
    </citation>
    <scope>NUCLEOTIDE SEQUENCE [LARGE SCALE GENOMIC DNA]</scope>
    <source>
        <strain evidence="4 5">DSM 29620</strain>
    </source>
</reference>
<dbReference type="AlphaFoldDB" id="A0A1H0EDZ3"/>
<evidence type="ECO:0000313" key="5">
    <source>
        <dbReference type="Proteomes" id="UP000324252"/>
    </source>
</evidence>
<sequence length="246" mass="27132">MTARHMSSGMYRGALWPLRGAMIAICWLLLCRLALADPVAGRCDEAARIASQETGVPLSVLRAITRTETGRSRAGALQPWPWTVNMEGEGVWFDTPDEAKAYVFRHFKRGARSFDVGCFQINYRWHSGGFRSIDEMFDPQANALYAARFLGSLHDETGDWTKAAGAYHSRTATHARRYEARFSEIHASLGPSEAPAPLQRPAGHEGRRGNAFPLLRAGAPARLGSLVPQDAHIGRSFLPLVSEERG</sequence>
<comment type="similarity">
    <text evidence="1">Belongs to the virb1 family.</text>
</comment>
<dbReference type="EMBL" id="FQZZ01000006">
    <property type="protein sequence ID" value="SHK53991.1"/>
    <property type="molecule type" value="Genomic_DNA"/>
</dbReference>
<dbReference type="Proteomes" id="UP000324252">
    <property type="component" value="Unassembled WGS sequence"/>
</dbReference>
<feature type="domain" description="Transglycosylase SLT" evidence="3">
    <location>
        <begin position="112"/>
        <end position="177"/>
    </location>
</feature>
<gene>
    <name evidence="4" type="ORF">SAMN05444142_106113</name>
</gene>
<proteinExistence type="inferred from homology"/>
<evidence type="ECO:0000259" key="3">
    <source>
        <dbReference type="Pfam" id="PF01464"/>
    </source>
</evidence>
<evidence type="ECO:0000256" key="1">
    <source>
        <dbReference type="ARBA" id="ARBA00009387"/>
    </source>
</evidence>